<feature type="region of interest" description="Disordered" evidence="9">
    <location>
        <begin position="18"/>
        <end position="44"/>
    </location>
</feature>
<dbReference type="PANTHER" id="PTHR24421">
    <property type="entry name" value="NITRATE/NITRITE SENSOR PROTEIN NARX-RELATED"/>
    <property type="match status" value="1"/>
</dbReference>
<sequence length="472" mass="51568">MVRRLRCHDDGTMNACADDMSEESASATDPRWGNGTDPQGTVPRTRGDSWLRRWGRASVYLLGSFPVSLVSFIVVVTLLSAGVGLLPVFLLGVFLLWGAIYYGRGVSWIERSQVAWLRGRPPRRPIPPRPGQGLIDRFKADAGHGQSWMNIAWILVDFVVSTVVFWVVFAWWCVVLAGIAGPITLMIRSGSDNPLNYGSLADLLSWSQTGIPFVSDHPYLTEAFGYMLLALVFLVTLPWLTLGLARIRSELSSAMLCLPESARHRVAALQGSRAAARRAEGDALRRLERDIHDGPQQRLVRLGMDISRAQRFVSTDPEKADRILREAGAQNQETLQELRQLSRGIAPALLVDRGLRAAVSESVVRSGVPVALRWDADENLPSHVEMPAYFLISEALVNVNKHSGASEALVAVHREADRLVVEVRDDGVGGASVAKGHGLAGLEDRLRGVDGELNVESPAGEGTLIRGVIPCE</sequence>
<dbReference type="CDD" id="cd16917">
    <property type="entry name" value="HATPase_UhpB-NarQ-NarX-like"/>
    <property type="match status" value="1"/>
</dbReference>
<dbReference type="Pfam" id="PF13796">
    <property type="entry name" value="Sensor"/>
    <property type="match status" value="1"/>
</dbReference>
<evidence type="ECO:0000256" key="3">
    <source>
        <dbReference type="ARBA" id="ARBA00022553"/>
    </source>
</evidence>
<keyword evidence="4" id="KW-0808">Transferase</keyword>
<evidence type="ECO:0000259" key="12">
    <source>
        <dbReference type="Pfam" id="PF13796"/>
    </source>
</evidence>
<evidence type="ECO:0000256" key="5">
    <source>
        <dbReference type="ARBA" id="ARBA00022741"/>
    </source>
</evidence>
<proteinExistence type="predicted"/>
<feature type="transmembrane region" description="Helical" evidence="10">
    <location>
        <begin position="85"/>
        <end position="103"/>
    </location>
</feature>
<evidence type="ECO:0000256" key="10">
    <source>
        <dbReference type="SAM" id="Phobius"/>
    </source>
</evidence>
<dbReference type="InterPro" id="IPR050482">
    <property type="entry name" value="Sensor_HK_TwoCompSys"/>
</dbReference>
<comment type="caution">
    <text evidence="13">The sequence shown here is derived from an EMBL/GenBank/DDBJ whole genome shotgun (WGS) entry which is preliminary data.</text>
</comment>
<evidence type="ECO:0000256" key="1">
    <source>
        <dbReference type="ARBA" id="ARBA00000085"/>
    </source>
</evidence>
<evidence type="ECO:0000256" key="4">
    <source>
        <dbReference type="ARBA" id="ARBA00022679"/>
    </source>
</evidence>
<keyword evidence="8" id="KW-0902">Two-component regulatory system</keyword>
<feature type="transmembrane region" description="Helical" evidence="10">
    <location>
        <begin position="154"/>
        <end position="187"/>
    </location>
</feature>
<organism evidence="13 14">
    <name type="scientific">Rothia koreensis</name>
    <dbReference type="NCBI Taxonomy" id="592378"/>
    <lineage>
        <taxon>Bacteria</taxon>
        <taxon>Bacillati</taxon>
        <taxon>Actinomycetota</taxon>
        <taxon>Actinomycetes</taxon>
        <taxon>Micrococcales</taxon>
        <taxon>Micrococcaceae</taxon>
        <taxon>Rothia</taxon>
    </lineage>
</organism>
<evidence type="ECO:0000256" key="6">
    <source>
        <dbReference type="ARBA" id="ARBA00022777"/>
    </source>
</evidence>
<evidence type="ECO:0000256" key="2">
    <source>
        <dbReference type="ARBA" id="ARBA00012438"/>
    </source>
</evidence>
<feature type="transmembrane region" description="Helical" evidence="10">
    <location>
        <begin position="223"/>
        <end position="245"/>
    </location>
</feature>
<feature type="domain" description="Putative sensor" evidence="12">
    <location>
        <begin position="60"/>
        <end position="256"/>
    </location>
</feature>
<dbReference type="Gene3D" id="1.20.5.1930">
    <property type="match status" value="1"/>
</dbReference>
<dbReference type="EC" id="2.7.13.3" evidence="2"/>
<feature type="domain" description="Signal transduction histidine kinase subgroup 3 dimerisation and phosphoacceptor" evidence="11">
    <location>
        <begin position="285"/>
        <end position="348"/>
    </location>
</feature>
<evidence type="ECO:0000259" key="11">
    <source>
        <dbReference type="Pfam" id="PF07730"/>
    </source>
</evidence>
<evidence type="ECO:0000256" key="8">
    <source>
        <dbReference type="ARBA" id="ARBA00023012"/>
    </source>
</evidence>
<dbReference type="Gene3D" id="3.30.565.10">
    <property type="entry name" value="Histidine kinase-like ATPase, C-terminal domain"/>
    <property type="match status" value="1"/>
</dbReference>
<keyword evidence="10" id="KW-0472">Membrane</keyword>
<dbReference type="GO" id="GO:0005524">
    <property type="term" value="F:ATP binding"/>
    <property type="evidence" value="ECO:0007669"/>
    <property type="project" value="UniProtKB-KW"/>
</dbReference>
<keyword evidence="7" id="KW-0067">ATP-binding</keyword>
<keyword evidence="10" id="KW-1133">Transmembrane helix</keyword>
<dbReference type="InterPro" id="IPR011712">
    <property type="entry name" value="Sig_transdc_His_kin_sub3_dim/P"/>
</dbReference>
<dbReference type="PANTHER" id="PTHR24421:SF10">
    <property type="entry name" value="NITRATE_NITRITE SENSOR PROTEIN NARQ"/>
    <property type="match status" value="1"/>
</dbReference>
<dbReference type="SUPFAM" id="SSF55874">
    <property type="entry name" value="ATPase domain of HSP90 chaperone/DNA topoisomerase II/histidine kinase"/>
    <property type="match status" value="1"/>
</dbReference>
<keyword evidence="5" id="KW-0547">Nucleotide-binding</keyword>
<keyword evidence="6 13" id="KW-0418">Kinase</keyword>
<evidence type="ECO:0000256" key="7">
    <source>
        <dbReference type="ARBA" id="ARBA00022840"/>
    </source>
</evidence>
<keyword evidence="10" id="KW-0812">Transmembrane</keyword>
<dbReference type="GO" id="GO:0000155">
    <property type="term" value="F:phosphorelay sensor kinase activity"/>
    <property type="evidence" value="ECO:0007669"/>
    <property type="project" value="InterPro"/>
</dbReference>
<evidence type="ECO:0000313" key="13">
    <source>
        <dbReference type="EMBL" id="MUN54059.1"/>
    </source>
</evidence>
<keyword evidence="14" id="KW-1185">Reference proteome</keyword>
<evidence type="ECO:0000256" key="9">
    <source>
        <dbReference type="SAM" id="MobiDB-lite"/>
    </source>
</evidence>
<keyword evidence="3" id="KW-0597">Phosphoprotein</keyword>
<dbReference type="GO" id="GO:0046983">
    <property type="term" value="F:protein dimerization activity"/>
    <property type="evidence" value="ECO:0007669"/>
    <property type="project" value="InterPro"/>
</dbReference>
<gene>
    <name evidence="13" type="ORF">GMA10_02265</name>
</gene>
<dbReference type="AlphaFoldDB" id="A0A7K1LFU2"/>
<dbReference type="EMBL" id="WOGT01000001">
    <property type="protein sequence ID" value="MUN54059.1"/>
    <property type="molecule type" value="Genomic_DNA"/>
</dbReference>
<dbReference type="Proteomes" id="UP000462152">
    <property type="component" value="Unassembled WGS sequence"/>
</dbReference>
<comment type="catalytic activity">
    <reaction evidence="1">
        <text>ATP + protein L-histidine = ADP + protein N-phospho-L-histidine.</text>
        <dbReference type="EC" id="2.7.13.3"/>
    </reaction>
</comment>
<dbReference type="GO" id="GO:0016020">
    <property type="term" value="C:membrane"/>
    <property type="evidence" value="ECO:0007669"/>
    <property type="project" value="InterPro"/>
</dbReference>
<accession>A0A7K1LFU2</accession>
<evidence type="ECO:0000313" key="14">
    <source>
        <dbReference type="Proteomes" id="UP000462152"/>
    </source>
</evidence>
<name>A0A7K1LFU2_9MICC</name>
<protein>
    <recommendedName>
        <fullName evidence="2">histidine kinase</fullName>
        <ecNumber evidence="2">2.7.13.3</ecNumber>
    </recommendedName>
</protein>
<dbReference type="InterPro" id="IPR036890">
    <property type="entry name" value="HATPase_C_sf"/>
</dbReference>
<dbReference type="Pfam" id="PF07730">
    <property type="entry name" value="HisKA_3"/>
    <property type="match status" value="1"/>
</dbReference>
<feature type="transmembrane region" description="Helical" evidence="10">
    <location>
        <begin position="59"/>
        <end position="79"/>
    </location>
</feature>
<reference evidence="13 14" key="1">
    <citation type="submission" date="2019-12" db="EMBL/GenBank/DDBJ databases">
        <authorList>
            <person name="Li J."/>
            <person name="Shi Y."/>
            <person name="Xu G."/>
            <person name="Xiao D."/>
            <person name="Ran X."/>
        </authorList>
    </citation>
    <scope>NUCLEOTIDE SEQUENCE [LARGE SCALE GENOMIC DNA]</scope>
    <source>
        <strain evidence="13 14">JCM 15915</strain>
    </source>
</reference>
<dbReference type="InterPro" id="IPR025828">
    <property type="entry name" value="Put_sensor_dom"/>
</dbReference>